<evidence type="ECO:0000256" key="4">
    <source>
        <dbReference type="ARBA" id="ARBA00022598"/>
    </source>
</evidence>
<sequence length="564" mass="62836">MYESFWQDKYPEVIPYEIDADAYSSVLDVFHESCKKFADKPAFTNMGRTLTYREVDQLSAQFAAYLQSNSDLKKGDRIAVQLPNALQYPVVIFGIIRAGFIVVNTNPMYTLREMEHQFNDADVKVVVCLSTSAHLVQEVLPKTKVNQVIIGEIGDFLPPFKRIITNFAVKHVKKLIKPYHIKNSVSLRYALKVGASKPFKENIPQASDIAILQYTGGTTGIAKGASLTNRNLVANMMQSKYFMGVGLSEGTEVIITPLPLYHIYSFTIHCMVVMVLGGHNILITDPRNLKGLIEEVAKYPFTVFVGLNTLFASLASNEEFKKLDFSRLKLSLSGGMALQPATNESWQKLTGCQICEGYGMTEASPVISANPPLPNWVKTGTIGLPLPSTKCKIVDDNGNEVLLGERGELCIKGPQVMKGYWNKPEETAEVIDSNGWLHTGDIAVVREDGYLTIVDRKKDMIVVSGFNVYPNEVEDVAAHIEGVLYTAAIGIPDEKSGEAVKLFIVLKPNVQMSAEDVRNYMKDHLTGYKRPKHIEFRESIPMSNVGKVLRKDLRTEELKKIAQK</sequence>
<reference evidence="12" key="1">
    <citation type="submission" date="2018-06" db="EMBL/GenBank/DDBJ databases">
        <title>Complete genome of Pseudomonas insecticola strain QZS01.</title>
        <authorList>
            <person name="Wang J."/>
            <person name="Su Q."/>
        </authorList>
    </citation>
    <scope>NUCLEOTIDE SEQUENCE [LARGE SCALE GENOMIC DNA]</scope>
    <source>
        <strain evidence="12">QZS01</strain>
    </source>
</reference>
<dbReference type="Gene3D" id="3.30.300.30">
    <property type="match status" value="1"/>
</dbReference>
<evidence type="ECO:0000256" key="6">
    <source>
        <dbReference type="ARBA" id="ARBA00026121"/>
    </source>
</evidence>
<name>A0A3Q9JM16_9GAMM</name>
<dbReference type="InterPro" id="IPR000873">
    <property type="entry name" value="AMP-dep_synth/lig_dom"/>
</dbReference>
<dbReference type="GO" id="GO:0004467">
    <property type="term" value="F:long-chain fatty acid-CoA ligase activity"/>
    <property type="evidence" value="ECO:0007669"/>
    <property type="project" value="UniProtKB-EC"/>
</dbReference>
<dbReference type="InterPro" id="IPR050237">
    <property type="entry name" value="ATP-dep_AMP-bd_enzyme"/>
</dbReference>
<dbReference type="CDD" id="cd05936">
    <property type="entry name" value="FC-FACS_FadD_like"/>
    <property type="match status" value="1"/>
</dbReference>
<dbReference type="GO" id="GO:0016020">
    <property type="term" value="C:membrane"/>
    <property type="evidence" value="ECO:0007669"/>
    <property type="project" value="UniProtKB-SubCell"/>
</dbReference>
<dbReference type="AlphaFoldDB" id="A0A3Q9JM16"/>
<evidence type="ECO:0000313" key="12">
    <source>
        <dbReference type="Proteomes" id="UP000273143"/>
    </source>
</evidence>
<keyword evidence="5" id="KW-0472">Membrane</keyword>
<dbReference type="Gene3D" id="3.40.50.12780">
    <property type="entry name" value="N-terminal domain of ligase-like"/>
    <property type="match status" value="1"/>
</dbReference>
<evidence type="ECO:0000256" key="1">
    <source>
        <dbReference type="ARBA" id="ARBA00004170"/>
    </source>
</evidence>
<dbReference type="KEGG" id="emo:DM558_05430"/>
<evidence type="ECO:0000259" key="9">
    <source>
        <dbReference type="Pfam" id="PF00501"/>
    </source>
</evidence>
<evidence type="ECO:0000313" key="11">
    <source>
        <dbReference type="EMBL" id="AZS50251.1"/>
    </source>
</evidence>
<evidence type="ECO:0000256" key="7">
    <source>
        <dbReference type="ARBA" id="ARBA00039545"/>
    </source>
</evidence>
<proteinExistence type="inferred from homology"/>
<dbReference type="RefSeq" id="WP_127162468.1">
    <property type="nucleotide sequence ID" value="NZ_CP029822.1"/>
</dbReference>
<feature type="domain" description="AMP-binding enzyme C-terminal" evidence="10">
    <location>
        <begin position="472"/>
        <end position="547"/>
    </location>
</feature>
<dbReference type="InterPro" id="IPR042099">
    <property type="entry name" value="ANL_N_sf"/>
</dbReference>
<dbReference type="PANTHER" id="PTHR43767:SF8">
    <property type="entry name" value="LONG-CHAIN-FATTY-ACID--COA LIGASE"/>
    <property type="match status" value="1"/>
</dbReference>
<dbReference type="Pfam" id="PF00501">
    <property type="entry name" value="AMP-binding"/>
    <property type="match status" value="1"/>
</dbReference>
<dbReference type="SUPFAM" id="SSF56801">
    <property type="entry name" value="Acetyl-CoA synthetase-like"/>
    <property type="match status" value="1"/>
</dbReference>
<dbReference type="PROSITE" id="PS00455">
    <property type="entry name" value="AMP_BINDING"/>
    <property type="match status" value="1"/>
</dbReference>
<comment type="pathway">
    <text evidence="2">Lipid metabolism; fatty acid beta-oxidation.</text>
</comment>
<dbReference type="InterPro" id="IPR045851">
    <property type="entry name" value="AMP-bd_C_sf"/>
</dbReference>
<organism evidence="11 12">
    <name type="scientific">Entomomonas moraniae</name>
    <dbReference type="NCBI Taxonomy" id="2213226"/>
    <lineage>
        <taxon>Bacteria</taxon>
        <taxon>Pseudomonadati</taxon>
        <taxon>Pseudomonadota</taxon>
        <taxon>Gammaproteobacteria</taxon>
        <taxon>Pseudomonadales</taxon>
        <taxon>Pseudomonadaceae</taxon>
        <taxon>Entomomonas</taxon>
    </lineage>
</organism>
<dbReference type="Proteomes" id="UP000273143">
    <property type="component" value="Chromosome"/>
</dbReference>
<comment type="subcellular location">
    <subcellularLocation>
        <location evidence="1">Membrane</location>
        <topology evidence="1">Peripheral membrane protein</topology>
    </subcellularLocation>
</comment>
<dbReference type="InterPro" id="IPR025110">
    <property type="entry name" value="AMP-bd_C"/>
</dbReference>
<accession>A0A3Q9JM16</accession>
<dbReference type="Pfam" id="PF13193">
    <property type="entry name" value="AMP-binding_C"/>
    <property type="match status" value="1"/>
</dbReference>
<dbReference type="EC" id="6.2.1.3" evidence="6"/>
<comment type="similarity">
    <text evidence="3">Belongs to the ATP-dependent AMP-binding enzyme family.</text>
</comment>
<feature type="domain" description="AMP-dependent synthetase/ligase" evidence="9">
    <location>
        <begin position="30"/>
        <end position="421"/>
    </location>
</feature>
<protein>
    <recommendedName>
        <fullName evidence="7">Long-chain-fatty-acid--CoA ligase</fullName>
        <ecNumber evidence="6">6.2.1.3</ecNumber>
    </recommendedName>
    <alternativeName>
        <fullName evidence="8">Long-chain acyl-CoA synthetase</fullName>
    </alternativeName>
</protein>
<gene>
    <name evidence="11" type="ORF">DM558_05430</name>
</gene>
<dbReference type="PANTHER" id="PTHR43767">
    <property type="entry name" value="LONG-CHAIN-FATTY-ACID--COA LIGASE"/>
    <property type="match status" value="1"/>
</dbReference>
<evidence type="ECO:0000259" key="10">
    <source>
        <dbReference type="Pfam" id="PF13193"/>
    </source>
</evidence>
<evidence type="ECO:0000256" key="8">
    <source>
        <dbReference type="ARBA" id="ARBA00042773"/>
    </source>
</evidence>
<keyword evidence="12" id="KW-1185">Reference proteome</keyword>
<keyword evidence="4 11" id="KW-0436">Ligase</keyword>
<evidence type="ECO:0000256" key="5">
    <source>
        <dbReference type="ARBA" id="ARBA00023136"/>
    </source>
</evidence>
<evidence type="ECO:0000256" key="2">
    <source>
        <dbReference type="ARBA" id="ARBA00005005"/>
    </source>
</evidence>
<dbReference type="InterPro" id="IPR020845">
    <property type="entry name" value="AMP-binding_CS"/>
</dbReference>
<dbReference type="EMBL" id="CP029822">
    <property type="protein sequence ID" value="AZS50251.1"/>
    <property type="molecule type" value="Genomic_DNA"/>
</dbReference>
<dbReference type="FunFam" id="3.40.50.12780:FF:000003">
    <property type="entry name" value="Long-chain-fatty-acid--CoA ligase FadD"/>
    <property type="match status" value="1"/>
</dbReference>
<evidence type="ECO:0000256" key="3">
    <source>
        <dbReference type="ARBA" id="ARBA00006432"/>
    </source>
</evidence>
<dbReference type="NCBIfam" id="NF004229">
    <property type="entry name" value="PRK05677.1"/>
    <property type="match status" value="1"/>
</dbReference>